<keyword evidence="3" id="KW-1003">Cell membrane</keyword>
<dbReference type="AlphaFoldDB" id="A0A4Q0I4P8"/>
<feature type="domain" description="ABC transmembrane type-1" evidence="8">
    <location>
        <begin position="55"/>
        <end position="243"/>
    </location>
</feature>
<dbReference type="OrthoDB" id="9804353at2"/>
<dbReference type="EMBL" id="RLII01000007">
    <property type="protein sequence ID" value="RXE59280.1"/>
    <property type="molecule type" value="Genomic_DNA"/>
</dbReference>
<reference evidence="10" key="1">
    <citation type="submission" date="2018-11" db="EMBL/GenBank/DDBJ databases">
        <title>Genome sequencing of a novel mesophilic and cellulolytic organism within the genus Hungateiclostridium.</title>
        <authorList>
            <person name="Rettenmaier R."/>
            <person name="Liebl W."/>
            <person name="Zverlov V."/>
        </authorList>
    </citation>
    <scope>NUCLEOTIDE SEQUENCE [LARGE SCALE GENOMIC DNA]</scope>
    <source>
        <strain evidence="10">N2K1</strain>
    </source>
</reference>
<dbReference type="PANTHER" id="PTHR30151">
    <property type="entry name" value="ALKANE SULFONATE ABC TRANSPORTER-RELATED, MEMBRANE SUBUNIT"/>
    <property type="match status" value="1"/>
</dbReference>
<feature type="transmembrane region" description="Helical" evidence="7">
    <location>
        <begin position="94"/>
        <end position="115"/>
    </location>
</feature>
<feature type="transmembrane region" description="Helical" evidence="7">
    <location>
        <begin position="174"/>
        <end position="196"/>
    </location>
</feature>
<evidence type="ECO:0000256" key="4">
    <source>
        <dbReference type="ARBA" id="ARBA00022692"/>
    </source>
</evidence>
<dbReference type="PROSITE" id="PS50928">
    <property type="entry name" value="ABC_TM1"/>
    <property type="match status" value="1"/>
</dbReference>
<gene>
    <name evidence="9" type="ORF">EFD62_07880</name>
</gene>
<proteinExistence type="inferred from homology"/>
<accession>A0A4Q0I4P8</accession>
<comment type="caution">
    <text evidence="9">The sequence shown here is derived from an EMBL/GenBank/DDBJ whole genome shotgun (WGS) entry which is preliminary data.</text>
</comment>
<feature type="transmembrane region" description="Helical" evidence="7">
    <location>
        <begin position="67"/>
        <end position="87"/>
    </location>
</feature>
<dbReference type="PANTHER" id="PTHR30151:SF20">
    <property type="entry name" value="ABC TRANSPORTER PERMEASE PROTEIN HI_0355-RELATED"/>
    <property type="match status" value="1"/>
</dbReference>
<evidence type="ECO:0000256" key="2">
    <source>
        <dbReference type="ARBA" id="ARBA00022448"/>
    </source>
</evidence>
<comment type="similarity">
    <text evidence="7">Belongs to the binding-protein-dependent transport system permease family.</text>
</comment>
<comment type="subcellular location">
    <subcellularLocation>
        <location evidence="1 7">Cell membrane</location>
        <topology evidence="1 7">Multi-pass membrane protein</topology>
    </subcellularLocation>
</comment>
<evidence type="ECO:0000256" key="1">
    <source>
        <dbReference type="ARBA" id="ARBA00004651"/>
    </source>
</evidence>
<dbReference type="InterPro" id="IPR035906">
    <property type="entry name" value="MetI-like_sf"/>
</dbReference>
<dbReference type="CDD" id="cd06261">
    <property type="entry name" value="TM_PBP2"/>
    <property type="match status" value="1"/>
</dbReference>
<dbReference type="SUPFAM" id="SSF161098">
    <property type="entry name" value="MetI-like"/>
    <property type="match status" value="1"/>
</dbReference>
<feature type="transmembrane region" description="Helical" evidence="7">
    <location>
        <begin position="7"/>
        <end position="27"/>
    </location>
</feature>
<sequence length="253" mass="28300">MKRFRNIGNPLYSSIAVVVFIIIWEIFTRARDIKEYILPAPSAILNEFITSGDLLLHHSMVTITETVLGFILGLVFAILLSLLMSSFKLFRSIFYPFMILSQTVPIIVIAPLITVWFGIGLIPKLIVCVLVVFFPIALNLTEGLSSYDKDLEELLMCMNASKLQIFMKLKLPSALVHFFSGLKIAAAYAVMGAIMSEWTGAESGLGIFLTRSMKSFRTAAMFADIAIISIFSILLFLLISLIEKKFIKWNVKG</sequence>
<evidence type="ECO:0000256" key="6">
    <source>
        <dbReference type="ARBA" id="ARBA00023136"/>
    </source>
</evidence>
<evidence type="ECO:0000256" key="7">
    <source>
        <dbReference type="RuleBase" id="RU363032"/>
    </source>
</evidence>
<evidence type="ECO:0000256" key="3">
    <source>
        <dbReference type="ARBA" id="ARBA00022475"/>
    </source>
</evidence>
<dbReference type="GO" id="GO:0005886">
    <property type="term" value="C:plasma membrane"/>
    <property type="evidence" value="ECO:0007669"/>
    <property type="project" value="UniProtKB-SubCell"/>
</dbReference>
<dbReference type="RefSeq" id="WP_069195113.1">
    <property type="nucleotide sequence ID" value="NZ_RLII01000007.1"/>
</dbReference>
<feature type="transmembrane region" description="Helical" evidence="7">
    <location>
        <begin position="216"/>
        <end position="242"/>
    </location>
</feature>
<dbReference type="InterPro" id="IPR000515">
    <property type="entry name" value="MetI-like"/>
</dbReference>
<dbReference type="Gene3D" id="1.10.3720.10">
    <property type="entry name" value="MetI-like"/>
    <property type="match status" value="1"/>
</dbReference>
<evidence type="ECO:0000259" key="8">
    <source>
        <dbReference type="PROSITE" id="PS50928"/>
    </source>
</evidence>
<keyword evidence="6 7" id="KW-0472">Membrane</keyword>
<dbReference type="Proteomes" id="UP000289166">
    <property type="component" value="Unassembled WGS sequence"/>
</dbReference>
<keyword evidence="4 7" id="KW-0812">Transmembrane</keyword>
<feature type="transmembrane region" description="Helical" evidence="7">
    <location>
        <begin position="121"/>
        <end position="140"/>
    </location>
</feature>
<keyword evidence="10" id="KW-1185">Reference proteome</keyword>
<evidence type="ECO:0000313" key="9">
    <source>
        <dbReference type="EMBL" id="RXE59280.1"/>
    </source>
</evidence>
<dbReference type="GO" id="GO:0055085">
    <property type="term" value="P:transmembrane transport"/>
    <property type="evidence" value="ECO:0007669"/>
    <property type="project" value="InterPro"/>
</dbReference>
<dbReference type="Pfam" id="PF00528">
    <property type="entry name" value="BPD_transp_1"/>
    <property type="match status" value="1"/>
</dbReference>
<evidence type="ECO:0000313" key="10">
    <source>
        <dbReference type="Proteomes" id="UP000289166"/>
    </source>
</evidence>
<organism evidence="9 10">
    <name type="scientific">Acetivibrio mesophilus</name>
    <dbReference type="NCBI Taxonomy" id="2487273"/>
    <lineage>
        <taxon>Bacteria</taxon>
        <taxon>Bacillati</taxon>
        <taxon>Bacillota</taxon>
        <taxon>Clostridia</taxon>
        <taxon>Eubacteriales</taxon>
        <taxon>Oscillospiraceae</taxon>
        <taxon>Acetivibrio</taxon>
    </lineage>
</organism>
<name>A0A4Q0I4P8_9FIRM</name>
<keyword evidence="2 7" id="KW-0813">Transport</keyword>
<protein>
    <submittedName>
        <fullName evidence="9">ABC transporter permease</fullName>
    </submittedName>
</protein>
<evidence type="ECO:0000256" key="5">
    <source>
        <dbReference type="ARBA" id="ARBA00022989"/>
    </source>
</evidence>
<keyword evidence="5 7" id="KW-1133">Transmembrane helix</keyword>